<evidence type="ECO:0000313" key="5">
    <source>
        <dbReference type="EMBL" id="GAA2170698.1"/>
    </source>
</evidence>
<name>A0ABP5MDQ5_9MICO</name>
<reference evidence="6" key="1">
    <citation type="journal article" date="2019" name="Int. J. Syst. Evol. Microbiol.">
        <title>The Global Catalogue of Microorganisms (GCM) 10K type strain sequencing project: providing services to taxonomists for standard genome sequencing and annotation.</title>
        <authorList>
            <consortium name="The Broad Institute Genomics Platform"/>
            <consortium name="The Broad Institute Genome Sequencing Center for Infectious Disease"/>
            <person name="Wu L."/>
            <person name="Ma J."/>
        </authorList>
    </citation>
    <scope>NUCLEOTIDE SEQUENCE [LARGE SCALE GENOMIC DNA]</scope>
    <source>
        <strain evidence="6">JCM 16026</strain>
    </source>
</reference>
<feature type="compositionally biased region" description="Basic and acidic residues" evidence="4">
    <location>
        <begin position="294"/>
        <end position="309"/>
    </location>
</feature>
<dbReference type="SUPFAM" id="SSF51735">
    <property type="entry name" value="NAD(P)-binding Rossmann-fold domains"/>
    <property type="match status" value="1"/>
</dbReference>
<dbReference type="PANTHER" id="PTHR44196">
    <property type="entry name" value="DEHYDROGENASE/REDUCTASE SDR FAMILY MEMBER 7B"/>
    <property type="match status" value="1"/>
</dbReference>
<sequence>MSDADLAGRTIVVTGASSGFGRGAAIRLGELGAHVVVAARRGDALDDVVREIEASGGSALAVPTDVSDPVAVQALADAAVARFGRIDVWVSNAGVGALGLFWDIPIEDHVRLIDVNLTGLVLCAHAALTRFREQGEGILVNVGSVDSEVPLALQTTYAATKAAVLSLSRSLNEELRLVGAHESIRVGTVMPWAIDTPWWTAAANYTGHAPRMAAMDDPAIVVDAIVAACTDPREQQPVGPKARVARLSHRLLPGITERLSATTIDAEVERATPVPHTSGAIHHPGAAPATIDGGIRERMRREDAAGDDD</sequence>
<dbReference type="RefSeq" id="WP_344339406.1">
    <property type="nucleotide sequence ID" value="NZ_BAAAQT010000001.1"/>
</dbReference>
<evidence type="ECO:0000256" key="4">
    <source>
        <dbReference type="SAM" id="MobiDB-lite"/>
    </source>
</evidence>
<comment type="caution">
    <text evidence="5">The sequence shown here is derived from an EMBL/GenBank/DDBJ whole genome shotgun (WGS) entry which is preliminary data.</text>
</comment>
<evidence type="ECO:0000256" key="1">
    <source>
        <dbReference type="ARBA" id="ARBA00006484"/>
    </source>
</evidence>
<dbReference type="Gene3D" id="3.40.50.720">
    <property type="entry name" value="NAD(P)-binding Rossmann-like Domain"/>
    <property type="match status" value="1"/>
</dbReference>
<dbReference type="InterPro" id="IPR002347">
    <property type="entry name" value="SDR_fam"/>
</dbReference>
<evidence type="ECO:0000256" key="3">
    <source>
        <dbReference type="RuleBase" id="RU000363"/>
    </source>
</evidence>
<protein>
    <submittedName>
        <fullName evidence="5">SDR family NAD(P)-dependent oxidoreductase</fullName>
    </submittedName>
</protein>
<dbReference type="Pfam" id="PF00106">
    <property type="entry name" value="adh_short"/>
    <property type="match status" value="1"/>
</dbReference>
<gene>
    <name evidence="5" type="ORF">GCM10009846_02000</name>
</gene>
<dbReference type="PRINTS" id="PR00081">
    <property type="entry name" value="GDHRDH"/>
</dbReference>
<evidence type="ECO:0000313" key="6">
    <source>
        <dbReference type="Proteomes" id="UP001501599"/>
    </source>
</evidence>
<proteinExistence type="inferred from homology"/>
<dbReference type="PANTHER" id="PTHR44196:SF1">
    <property type="entry name" value="DEHYDROGENASE_REDUCTASE SDR FAMILY MEMBER 7B"/>
    <property type="match status" value="1"/>
</dbReference>
<keyword evidence="6" id="KW-1185">Reference proteome</keyword>
<dbReference type="InterPro" id="IPR036291">
    <property type="entry name" value="NAD(P)-bd_dom_sf"/>
</dbReference>
<organism evidence="5 6">
    <name type="scientific">Agrococcus versicolor</name>
    <dbReference type="NCBI Taxonomy" id="501482"/>
    <lineage>
        <taxon>Bacteria</taxon>
        <taxon>Bacillati</taxon>
        <taxon>Actinomycetota</taxon>
        <taxon>Actinomycetes</taxon>
        <taxon>Micrococcales</taxon>
        <taxon>Microbacteriaceae</taxon>
        <taxon>Agrococcus</taxon>
    </lineage>
</organism>
<dbReference type="EMBL" id="BAAAQT010000001">
    <property type="protein sequence ID" value="GAA2170698.1"/>
    <property type="molecule type" value="Genomic_DNA"/>
</dbReference>
<dbReference type="Proteomes" id="UP001501599">
    <property type="component" value="Unassembled WGS sequence"/>
</dbReference>
<evidence type="ECO:0000256" key="2">
    <source>
        <dbReference type="ARBA" id="ARBA00023002"/>
    </source>
</evidence>
<keyword evidence="2" id="KW-0560">Oxidoreductase</keyword>
<accession>A0ABP5MDQ5</accession>
<dbReference type="PRINTS" id="PR00080">
    <property type="entry name" value="SDRFAMILY"/>
</dbReference>
<comment type="similarity">
    <text evidence="1 3">Belongs to the short-chain dehydrogenases/reductases (SDR) family.</text>
</comment>
<feature type="region of interest" description="Disordered" evidence="4">
    <location>
        <begin position="275"/>
        <end position="309"/>
    </location>
</feature>